<dbReference type="Pfam" id="PF07702">
    <property type="entry name" value="UTRA"/>
    <property type="match status" value="1"/>
</dbReference>
<dbReference type="RefSeq" id="WP_348787332.1">
    <property type="nucleotide sequence ID" value="NZ_CP157390.1"/>
</dbReference>
<dbReference type="InterPro" id="IPR011663">
    <property type="entry name" value="UTRA"/>
</dbReference>
<dbReference type="EMBL" id="CP157390">
    <property type="protein sequence ID" value="XBM47359.1"/>
    <property type="molecule type" value="Genomic_DNA"/>
</dbReference>
<dbReference type="InterPro" id="IPR036388">
    <property type="entry name" value="WH-like_DNA-bd_sf"/>
</dbReference>
<dbReference type="Gene3D" id="1.10.10.10">
    <property type="entry name" value="Winged helix-like DNA-binding domain superfamily/Winged helix DNA-binding domain"/>
    <property type="match status" value="1"/>
</dbReference>
<dbReference type="InterPro" id="IPR050679">
    <property type="entry name" value="Bact_HTH_transcr_reg"/>
</dbReference>
<dbReference type="PROSITE" id="PS50949">
    <property type="entry name" value="HTH_GNTR"/>
    <property type="match status" value="1"/>
</dbReference>
<dbReference type="AlphaFoldDB" id="A0AAU7GBN5"/>
<dbReference type="CDD" id="cd07377">
    <property type="entry name" value="WHTH_GntR"/>
    <property type="match status" value="1"/>
</dbReference>
<proteinExistence type="predicted"/>
<dbReference type="PANTHER" id="PTHR44846:SF1">
    <property type="entry name" value="MANNOSYL-D-GLYCERATE TRANSPORT_METABOLISM SYSTEM REPRESSOR MNGR-RELATED"/>
    <property type="match status" value="1"/>
</dbReference>
<feature type="domain" description="HTH gntR-type" evidence="4">
    <location>
        <begin position="10"/>
        <end position="77"/>
    </location>
</feature>
<dbReference type="InterPro" id="IPR028978">
    <property type="entry name" value="Chorismate_lyase_/UTRA_dom_sf"/>
</dbReference>
<evidence type="ECO:0000259" key="4">
    <source>
        <dbReference type="PROSITE" id="PS50949"/>
    </source>
</evidence>
<protein>
    <submittedName>
        <fullName evidence="5">GntR family transcriptional regulator</fullName>
    </submittedName>
</protein>
<dbReference type="InterPro" id="IPR036390">
    <property type="entry name" value="WH_DNA-bd_sf"/>
</dbReference>
<organism evidence="5">
    <name type="scientific">Leifsonia sp. NPDC080035</name>
    <dbReference type="NCBI Taxonomy" id="3143936"/>
    <lineage>
        <taxon>Bacteria</taxon>
        <taxon>Bacillati</taxon>
        <taxon>Actinomycetota</taxon>
        <taxon>Actinomycetes</taxon>
        <taxon>Micrococcales</taxon>
        <taxon>Microbacteriaceae</taxon>
        <taxon>Leifsonia</taxon>
    </lineage>
</organism>
<keyword evidence="3" id="KW-0804">Transcription</keyword>
<accession>A0AAU7GBN5</accession>
<dbReference type="SUPFAM" id="SSF46785">
    <property type="entry name" value="Winged helix' DNA-binding domain"/>
    <property type="match status" value="1"/>
</dbReference>
<dbReference type="SMART" id="SM00866">
    <property type="entry name" value="UTRA"/>
    <property type="match status" value="1"/>
</dbReference>
<dbReference type="GO" id="GO:0003677">
    <property type="term" value="F:DNA binding"/>
    <property type="evidence" value="ECO:0007669"/>
    <property type="project" value="UniProtKB-KW"/>
</dbReference>
<evidence type="ECO:0000256" key="2">
    <source>
        <dbReference type="ARBA" id="ARBA00023125"/>
    </source>
</evidence>
<evidence type="ECO:0000313" key="5">
    <source>
        <dbReference type="EMBL" id="XBM47359.1"/>
    </source>
</evidence>
<evidence type="ECO:0000256" key="1">
    <source>
        <dbReference type="ARBA" id="ARBA00023015"/>
    </source>
</evidence>
<keyword evidence="1" id="KW-0805">Transcription regulation</keyword>
<sequence>MSPGEPAGELTKQETVRRYLKAQIESGMSAHEKLPTERDLAASFGVNRLTIRRAIDDLERHGMVYRVQGSGTFVSATPISKTLEFTSFSEDMRQRDMVPGSLSVSLSVEPAGMAVGYALGLSPALPVVLIRRVRTANGAPMCLETTRLPAELVPGLEDGIHGDSLYDDLADRFGIDVVRADQQIQATVLGQEDAAELQVPPFSPAFLVQRTAYDARGRAVEFAQSLYRGDRYSYTLSIARTSIPKES</sequence>
<dbReference type="GO" id="GO:0003700">
    <property type="term" value="F:DNA-binding transcription factor activity"/>
    <property type="evidence" value="ECO:0007669"/>
    <property type="project" value="InterPro"/>
</dbReference>
<dbReference type="SMART" id="SM00345">
    <property type="entry name" value="HTH_GNTR"/>
    <property type="match status" value="1"/>
</dbReference>
<dbReference type="PRINTS" id="PR00035">
    <property type="entry name" value="HTHGNTR"/>
</dbReference>
<dbReference type="InterPro" id="IPR000524">
    <property type="entry name" value="Tscrpt_reg_HTH_GntR"/>
</dbReference>
<dbReference type="GO" id="GO:0045892">
    <property type="term" value="P:negative regulation of DNA-templated transcription"/>
    <property type="evidence" value="ECO:0007669"/>
    <property type="project" value="TreeGrafter"/>
</dbReference>
<keyword evidence="2" id="KW-0238">DNA-binding</keyword>
<evidence type="ECO:0000256" key="3">
    <source>
        <dbReference type="ARBA" id="ARBA00023163"/>
    </source>
</evidence>
<reference evidence="5" key="1">
    <citation type="submission" date="2024-05" db="EMBL/GenBank/DDBJ databases">
        <title>The Natural Products Discovery Center: Release of the First 8490 Sequenced Strains for Exploring Actinobacteria Biosynthetic Diversity.</title>
        <authorList>
            <person name="Kalkreuter E."/>
            <person name="Kautsar S.A."/>
            <person name="Yang D."/>
            <person name="Bader C.D."/>
            <person name="Teijaro C.N."/>
            <person name="Fluegel L."/>
            <person name="Davis C.M."/>
            <person name="Simpson J.R."/>
            <person name="Lauterbach L."/>
            <person name="Steele A.D."/>
            <person name="Gui C."/>
            <person name="Meng S."/>
            <person name="Li G."/>
            <person name="Viehrig K."/>
            <person name="Ye F."/>
            <person name="Su P."/>
            <person name="Kiefer A.F."/>
            <person name="Nichols A."/>
            <person name="Cepeda A.J."/>
            <person name="Yan W."/>
            <person name="Fan B."/>
            <person name="Jiang Y."/>
            <person name="Adhikari A."/>
            <person name="Zheng C.-J."/>
            <person name="Schuster L."/>
            <person name="Cowan T.M."/>
            <person name="Smanski M.J."/>
            <person name="Chevrette M.G."/>
            <person name="de Carvalho L.P.S."/>
            <person name="Shen B."/>
        </authorList>
    </citation>
    <scope>NUCLEOTIDE SEQUENCE</scope>
    <source>
        <strain evidence="5">NPDC080035</strain>
    </source>
</reference>
<name>A0AAU7GBN5_9MICO</name>
<dbReference type="SUPFAM" id="SSF64288">
    <property type="entry name" value="Chorismate lyase-like"/>
    <property type="match status" value="1"/>
</dbReference>
<gene>
    <name evidence="5" type="ORF">AAME72_14890</name>
</gene>
<dbReference type="Pfam" id="PF00392">
    <property type="entry name" value="GntR"/>
    <property type="match status" value="1"/>
</dbReference>
<dbReference type="Gene3D" id="3.40.1410.10">
    <property type="entry name" value="Chorismate lyase-like"/>
    <property type="match status" value="1"/>
</dbReference>
<dbReference type="PANTHER" id="PTHR44846">
    <property type="entry name" value="MANNOSYL-D-GLYCERATE TRANSPORT/METABOLISM SYSTEM REPRESSOR MNGR-RELATED"/>
    <property type="match status" value="1"/>
</dbReference>